<comment type="caution">
    <text evidence="2">The sequence shown here is derived from an EMBL/GenBank/DDBJ whole genome shotgun (WGS) entry which is preliminary data.</text>
</comment>
<keyword evidence="3" id="KW-1185">Reference proteome</keyword>
<reference evidence="2" key="2">
    <citation type="submission" date="2020-09" db="EMBL/GenBank/DDBJ databases">
        <authorList>
            <person name="Sun Q."/>
            <person name="Zhou Y."/>
        </authorList>
    </citation>
    <scope>NUCLEOTIDE SEQUENCE</scope>
    <source>
        <strain evidence="2">CGMCC 4.7403</strain>
    </source>
</reference>
<reference evidence="2" key="1">
    <citation type="journal article" date="2014" name="Int. J. Syst. Evol. Microbiol.">
        <title>Complete genome sequence of Corynebacterium casei LMG S-19264T (=DSM 44701T), isolated from a smear-ripened cheese.</title>
        <authorList>
            <consortium name="US DOE Joint Genome Institute (JGI-PGF)"/>
            <person name="Walter F."/>
            <person name="Albersmeier A."/>
            <person name="Kalinowski J."/>
            <person name="Ruckert C."/>
        </authorList>
    </citation>
    <scope>NUCLEOTIDE SEQUENCE</scope>
    <source>
        <strain evidence="2">CGMCC 4.7403</strain>
    </source>
</reference>
<evidence type="ECO:0000313" key="2">
    <source>
        <dbReference type="EMBL" id="GHE45342.1"/>
    </source>
</evidence>
<feature type="domain" description="DUF7336" evidence="1">
    <location>
        <begin position="41"/>
        <end position="90"/>
    </location>
</feature>
<protein>
    <recommendedName>
        <fullName evidence="1">DUF7336 domain-containing protein</fullName>
    </recommendedName>
</protein>
<dbReference type="InterPro" id="IPR055760">
    <property type="entry name" value="DUF7336"/>
</dbReference>
<gene>
    <name evidence="2" type="ORF">GCM10017771_65640</name>
</gene>
<dbReference type="AlphaFoldDB" id="A0A919DHM6"/>
<dbReference type="Pfam" id="PF24024">
    <property type="entry name" value="DUF7336"/>
    <property type="match status" value="1"/>
</dbReference>
<organism evidence="2 3">
    <name type="scientific">Streptomyces capitiformicae</name>
    <dbReference type="NCBI Taxonomy" id="2014920"/>
    <lineage>
        <taxon>Bacteria</taxon>
        <taxon>Bacillati</taxon>
        <taxon>Actinomycetota</taxon>
        <taxon>Actinomycetes</taxon>
        <taxon>Kitasatosporales</taxon>
        <taxon>Streptomycetaceae</taxon>
        <taxon>Streptomyces</taxon>
    </lineage>
</organism>
<dbReference type="RefSeq" id="WP_208921430.1">
    <property type="nucleotide sequence ID" value="NZ_BNAT01000029.1"/>
</dbReference>
<name>A0A919DHM6_9ACTN</name>
<sequence length="108" mass="12404">MDGQSRAYLLWHVRHAEPADGSEIRHFAADDDFWADEEEGDDVKLLGVYSSREKAQERIVRARLLPGFRDEPECFYIEEFTVDADEWKDGFVTVMTGGEGSEETEKTD</sequence>
<evidence type="ECO:0000313" key="3">
    <source>
        <dbReference type="Proteomes" id="UP000603227"/>
    </source>
</evidence>
<accession>A0A919DHM6</accession>
<dbReference type="Proteomes" id="UP000603227">
    <property type="component" value="Unassembled WGS sequence"/>
</dbReference>
<proteinExistence type="predicted"/>
<dbReference type="EMBL" id="BNAT01000029">
    <property type="protein sequence ID" value="GHE45342.1"/>
    <property type="molecule type" value="Genomic_DNA"/>
</dbReference>
<evidence type="ECO:0000259" key="1">
    <source>
        <dbReference type="Pfam" id="PF24024"/>
    </source>
</evidence>